<evidence type="ECO:0000313" key="2">
    <source>
        <dbReference type="Proteomes" id="UP000686327"/>
    </source>
</evidence>
<evidence type="ECO:0000313" key="1">
    <source>
        <dbReference type="EMBL" id="MBU4680595.1"/>
    </source>
</evidence>
<proteinExistence type="predicted"/>
<name>A0ABS6DCT9_9ENTR</name>
<reference evidence="2" key="1">
    <citation type="submission" date="2023-07" db="EMBL/GenBank/DDBJ databases">
        <title>Cedecea davisae an AmpC producer and its therapeutic implications.</title>
        <authorList>
            <person name="Notter J."/>
        </authorList>
    </citation>
    <scope>NUCLEOTIDE SEQUENCE [LARGE SCALE GENOMIC DNA]</scope>
    <source>
        <strain evidence="2">1</strain>
    </source>
</reference>
<gene>
    <name evidence="1" type="ORF">KC222_01035</name>
</gene>
<sequence length="240" mass="25907">MSMFSAVGQANRVQPVAVSGGARIHPDIVIKPPKSDPVQALANLFRDNKLAYLGDVHGQHFIPDFVGQAIPELKKAGVDLLAVEFVKYSENALFREALAGGKEATKNFIMNAWSKHGEAWVDKVAGALYEAHKAGIAVAGIDRHIPGAAPKTPMEAIKYMNKRLALNIAWNAAAEKEERAIGARKTLVWGGGGHFHHSREQGPKDMRPGPVVSFNAADKATGCALNDKDDNSHLVISYQK</sequence>
<keyword evidence="2" id="KW-1185">Reference proteome</keyword>
<dbReference type="InterPro" id="IPR054303">
    <property type="entry name" value="HopBA1"/>
</dbReference>
<organism evidence="1 2">
    <name type="scientific">Cedecea davisae</name>
    <dbReference type="NCBI Taxonomy" id="158484"/>
    <lineage>
        <taxon>Bacteria</taxon>
        <taxon>Pseudomonadati</taxon>
        <taxon>Pseudomonadota</taxon>
        <taxon>Gammaproteobacteria</taxon>
        <taxon>Enterobacterales</taxon>
        <taxon>Enterobacteriaceae</taxon>
        <taxon>Cedecea</taxon>
    </lineage>
</organism>
<comment type="caution">
    <text evidence="1">The sequence shown here is derived from an EMBL/GenBank/DDBJ whole genome shotgun (WGS) entry which is preliminary data.</text>
</comment>
<accession>A0ABS6DCT9</accession>
<dbReference type="Pfam" id="PF22079">
    <property type="entry name" value="HopBA1"/>
    <property type="match status" value="1"/>
</dbReference>
<dbReference type="Proteomes" id="UP000686327">
    <property type="component" value="Unassembled WGS sequence"/>
</dbReference>
<dbReference type="EMBL" id="JAGRYU010000002">
    <property type="protein sequence ID" value="MBU4680595.1"/>
    <property type="molecule type" value="Genomic_DNA"/>
</dbReference>
<protein>
    <submittedName>
        <fullName evidence="1">Type III secretion system effector HopBA1</fullName>
    </submittedName>
</protein>